<reference evidence="1 2" key="1">
    <citation type="submission" date="2015-04" db="EMBL/GenBank/DDBJ databases">
        <title>Comparative genomics of rhizobia nodulating Arachis hypogaea in China.</title>
        <authorList>
            <person name="Li Y."/>
        </authorList>
    </citation>
    <scope>NUCLEOTIDE SEQUENCE [LARGE SCALE GENOMIC DNA]</scope>
    <source>
        <strain evidence="1 2">CCBAU 51757</strain>
    </source>
</reference>
<dbReference type="AlphaFoldDB" id="A0A4Q0SH01"/>
<dbReference type="EMBL" id="LBJQ01000010">
    <property type="protein sequence ID" value="RXH36647.1"/>
    <property type="molecule type" value="Genomic_DNA"/>
</dbReference>
<sequence>MDIPSRFEMLNVVEFRRPGTPKGGNEPIQTMAIKRDAPLTPFAMPCDCGRGANPQLEATRAQAKLTIERAIATLEQNHRQLRGAVQMITDASARARLETDLNLIERELALAKRKSSTL</sequence>
<protein>
    <submittedName>
        <fullName evidence="1">Uncharacterized protein</fullName>
    </submittedName>
</protein>
<evidence type="ECO:0000313" key="2">
    <source>
        <dbReference type="Proteomes" id="UP000289546"/>
    </source>
</evidence>
<dbReference type="Proteomes" id="UP000289546">
    <property type="component" value="Unassembled WGS sequence"/>
</dbReference>
<keyword evidence="2" id="KW-1185">Reference proteome</keyword>
<proteinExistence type="predicted"/>
<organism evidence="1 2">
    <name type="scientific">Bradyrhizobium nanningense</name>
    <dbReference type="NCBI Taxonomy" id="1325118"/>
    <lineage>
        <taxon>Bacteria</taxon>
        <taxon>Pseudomonadati</taxon>
        <taxon>Pseudomonadota</taxon>
        <taxon>Alphaproteobacteria</taxon>
        <taxon>Hyphomicrobiales</taxon>
        <taxon>Nitrobacteraceae</taxon>
        <taxon>Bradyrhizobium</taxon>
    </lineage>
</organism>
<evidence type="ECO:0000313" key="1">
    <source>
        <dbReference type="EMBL" id="RXH36647.1"/>
    </source>
</evidence>
<gene>
    <name evidence="1" type="ORF">XH99_06695</name>
</gene>
<accession>A0A4Q0SH01</accession>
<name>A0A4Q0SH01_9BRAD</name>
<comment type="caution">
    <text evidence="1">The sequence shown here is derived from an EMBL/GenBank/DDBJ whole genome shotgun (WGS) entry which is preliminary data.</text>
</comment>